<keyword evidence="2" id="KW-1185">Reference proteome</keyword>
<evidence type="ECO:0000313" key="1">
    <source>
        <dbReference type="EMBL" id="TCL63339.1"/>
    </source>
</evidence>
<dbReference type="AlphaFoldDB" id="A0A4R1RC66"/>
<protein>
    <submittedName>
        <fullName evidence="1">Uncharacterized protein</fullName>
    </submittedName>
</protein>
<name>A0A4R1RC66_HYDET</name>
<reference evidence="1 2" key="1">
    <citation type="submission" date="2019-03" db="EMBL/GenBank/DDBJ databases">
        <title>Genomic Encyclopedia of Type Strains, Phase IV (KMG-IV): sequencing the most valuable type-strain genomes for metagenomic binning, comparative biology and taxonomic classification.</title>
        <authorList>
            <person name="Goeker M."/>
        </authorList>
    </citation>
    <scope>NUCLEOTIDE SEQUENCE [LARGE SCALE GENOMIC DNA]</scope>
    <source>
        <strain evidence="1 2">LX-B</strain>
    </source>
</reference>
<organism evidence="1 2">
    <name type="scientific">Hydrogenispora ethanolica</name>
    <dbReference type="NCBI Taxonomy" id="1082276"/>
    <lineage>
        <taxon>Bacteria</taxon>
        <taxon>Bacillati</taxon>
        <taxon>Bacillota</taxon>
        <taxon>Hydrogenispora</taxon>
    </lineage>
</organism>
<dbReference type="Proteomes" id="UP000295008">
    <property type="component" value="Unassembled WGS sequence"/>
</dbReference>
<comment type="caution">
    <text evidence="1">The sequence shown here is derived from an EMBL/GenBank/DDBJ whole genome shotgun (WGS) entry which is preliminary data.</text>
</comment>
<proteinExistence type="predicted"/>
<evidence type="ECO:0000313" key="2">
    <source>
        <dbReference type="Proteomes" id="UP000295008"/>
    </source>
</evidence>
<dbReference type="EMBL" id="SLUN01000021">
    <property type="protein sequence ID" value="TCL63339.1"/>
    <property type="molecule type" value="Genomic_DNA"/>
</dbReference>
<accession>A0A4R1RC66</accession>
<sequence>MIVEEYSKVKKWERLKDEIGFAGTDICICG</sequence>
<gene>
    <name evidence="1" type="ORF">EDC14_102157</name>
</gene>